<feature type="domain" description="Enoyl-CoA hydratase/isomerase" evidence="4">
    <location>
        <begin position="13"/>
        <end position="77"/>
    </location>
</feature>
<dbReference type="HOGENOM" id="CLU_2570435_0_0_5"/>
<dbReference type="InterPro" id="IPR045004">
    <property type="entry name" value="ECH_dom"/>
</dbReference>
<dbReference type="KEGG" id="oat:OAN307_c33920"/>
<dbReference type="GO" id="GO:0006574">
    <property type="term" value="P:L-valine catabolic process"/>
    <property type="evidence" value="ECO:0007669"/>
    <property type="project" value="TreeGrafter"/>
</dbReference>
<dbReference type="Proteomes" id="UP000005307">
    <property type="component" value="Chromosome"/>
</dbReference>
<dbReference type="InterPro" id="IPR032259">
    <property type="entry name" value="HIBYL-CoA-H"/>
</dbReference>
<keyword evidence="6" id="KW-1185">Reference proteome</keyword>
<gene>
    <name evidence="5" type="ORF">OAN307_c33920</name>
</gene>
<dbReference type="eggNOG" id="COG1024">
    <property type="taxonomic scope" value="Bacteria"/>
</dbReference>
<dbReference type="SUPFAM" id="SSF52096">
    <property type="entry name" value="ClpP/crotonase"/>
    <property type="match status" value="1"/>
</dbReference>
<dbReference type="EMBL" id="CP003740">
    <property type="protein sequence ID" value="AGI68893.1"/>
    <property type="molecule type" value="Genomic_DNA"/>
</dbReference>
<evidence type="ECO:0000313" key="6">
    <source>
        <dbReference type="Proteomes" id="UP000005307"/>
    </source>
</evidence>
<evidence type="ECO:0000259" key="4">
    <source>
        <dbReference type="Pfam" id="PF16113"/>
    </source>
</evidence>
<dbReference type="Gene3D" id="3.90.226.10">
    <property type="entry name" value="2-enoyl-CoA Hydratase, Chain A, domain 1"/>
    <property type="match status" value="1"/>
</dbReference>
<comment type="catalytic activity">
    <reaction evidence="1">
        <text>3-hydroxy-2-methylpropanoyl-CoA + H2O = 3-hydroxy-2-methylpropanoate + CoA + H(+)</text>
        <dbReference type="Rhea" id="RHEA:20888"/>
        <dbReference type="ChEBI" id="CHEBI:11805"/>
        <dbReference type="ChEBI" id="CHEBI:15377"/>
        <dbReference type="ChEBI" id="CHEBI:15378"/>
        <dbReference type="ChEBI" id="CHEBI:57287"/>
        <dbReference type="ChEBI" id="CHEBI:57340"/>
        <dbReference type="EC" id="3.1.2.4"/>
    </reaction>
</comment>
<name>M9RAU3_9RHOB</name>
<dbReference type="STRING" id="391626.OAN307_c33920"/>
<sequence length="81" mass="8906">MSDIDIRIEGRAGRIKLNRPDALNALTTEMTLAIESAIDEWRDADIDLVMIDAAGIWAFCSGGDIADMYRSGQNGNLDYGR</sequence>
<dbReference type="PANTHER" id="PTHR43176">
    <property type="entry name" value="3-HYDROXYISOBUTYRYL-COA HYDROLASE-RELATED"/>
    <property type="match status" value="1"/>
</dbReference>
<dbReference type="PANTHER" id="PTHR43176:SF3">
    <property type="entry name" value="3-HYDROXYISOBUTYRYL-COA HYDROLASE, MITOCHONDRIAL"/>
    <property type="match status" value="1"/>
</dbReference>
<proteinExistence type="predicted"/>
<dbReference type="EC" id="3.1.2.4" evidence="2"/>
<reference evidence="5 6" key="1">
    <citation type="journal article" date="2013" name="PLoS ONE">
        <title>Poles Apart: Arctic and Antarctic Octadecabacter strains Share High Genome Plasticity and a New Type of Xanthorhodopsin.</title>
        <authorList>
            <person name="Vollmers J."/>
            <person name="Voget S."/>
            <person name="Dietrich S."/>
            <person name="Gollnow K."/>
            <person name="Smits M."/>
            <person name="Meyer K."/>
            <person name="Brinkhoff T."/>
            <person name="Simon M."/>
            <person name="Daniel R."/>
        </authorList>
    </citation>
    <scope>NUCLEOTIDE SEQUENCE [LARGE SCALE GENOMIC DNA]</scope>
    <source>
        <strain evidence="5 6">307</strain>
    </source>
</reference>
<dbReference type="AlphaFoldDB" id="M9RAU3"/>
<evidence type="ECO:0000256" key="2">
    <source>
        <dbReference type="ARBA" id="ARBA00011915"/>
    </source>
</evidence>
<dbReference type="InterPro" id="IPR029045">
    <property type="entry name" value="ClpP/crotonase-like_dom_sf"/>
</dbReference>
<dbReference type="GO" id="GO:0003860">
    <property type="term" value="F:3-hydroxyisobutyryl-CoA hydrolase activity"/>
    <property type="evidence" value="ECO:0007669"/>
    <property type="project" value="UniProtKB-EC"/>
</dbReference>
<keyword evidence="3" id="KW-0378">Hydrolase</keyword>
<evidence type="ECO:0000313" key="5">
    <source>
        <dbReference type="EMBL" id="AGI68893.1"/>
    </source>
</evidence>
<dbReference type="Pfam" id="PF16113">
    <property type="entry name" value="ECH_2"/>
    <property type="match status" value="1"/>
</dbReference>
<accession>M9RAU3</accession>
<protein>
    <recommendedName>
        <fullName evidence="2">3-hydroxyisobutyryl-CoA hydrolase</fullName>
        <ecNumber evidence="2">3.1.2.4</ecNumber>
    </recommendedName>
</protein>
<evidence type="ECO:0000256" key="1">
    <source>
        <dbReference type="ARBA" id="ARBA00001709"/>
    </source>
</evidence>
<evidence type="ECO:0000256" key="3">
    <source>
        <dbReference type="ARBA" id="ARBA00022801"/>
    </source>
</evidence>
<organism evidence="5 6">
    <name type="scientific">Octadecabacter antarcticus 307</name>
    <dbReference type="NCBI Taxonomy" id="391626"/>
    <lineage>
        <taxon>Bacteria</taxon>
        <taxon>Pseudomonadati</taxon>
        <taxon>Pseudomonadota</taxon>
        <taxon>Alphaproteobacteria</taxon>
        <taxon>Rhodobacterales</taxon>
        <taxon>Roseobacteraceae</taxon>
        <taxon>Octadecabacter</taxon>
    </lineage>
</organism>